<evidence type="ECO:0000256" key="1">
    <source>
        <dbReference type="ARBA" id="ARBA00023015"/>
    </source>
</evidence>
<name>A0A378TCK0_9MYCO</name>
<dbReference type="Gene3D" id="1.10.260.40">
    <property type="entry name" value="lambda repressor-like DNA-binding domains"/>
    <property type="match status" value="1"/>
</dbReference>
<evidence type="ECO:0000256" key="2">
    <source>
        <dbReference type="ARBA" id="ARBA00023125"/>
    </source>
</evidence>
<dbReference type="PANTHER" id="PTHR30146">
    <property type="entry name" value="LACI-RELATED TRANSCRIPTIONAL REPRESSOR"/>
    <property type="match status" value="1"/>
</dbReference>
<dbReference type="CDD" id="cd01392">
    <property type="entry name" value="HTH_LacI"/>
    <property type="match status" value="1"/>
</dbReference>
<keyword evidence="7" id="KW-1185">Reference proteome</keyword>
<evidence type="ECO:0000313" key="6">
    <source>
        <dbReference type="EMBL" id="STZ58194.1"/>
    </source>
</evidence>
<dbReference type="GO" id="GO:0003700">
    <property type="term" value="F:DNA-binding transcription factor activity"/>
    <property type="evidence" value="ECO:0007669"/>
    <property type="project" value="TreeGrafter"/>
</dbReference>
<dbReference type="InterPro" id="IPR010982">
    <property type="entry name" value="Lambda_DNA-bd_dom_sf"/>
</dbReference>
<dbReference type="RefSeq" id="WP_068919606.1">
    <property type="nucleotide sequence ID" value="NZ_AP022600.1"/>
</dbReference>
<keyword evidence="2" id="KW-0238">DNA-binding</keyword>
<keyword evidence="1" id="KW-0805">Transcription regulation</keyword>
<dbReference type="InterPro" id="IPR046335">
    <property type="entry name" value="LacI/GalR-like_sensor"/>
</dbReference>
<evidence type="ECO:0000259" key="5">
    <source>
        <dbReference type="PROSITE" id="PS50943"/>
    </source>
</evidence>
<dbReference type="InterPro" id="IPR000843">
    <property type="entry name" value="HTH_LacI"/>
</dbReference>
<dbReference type="PANTHER" id="PTHR30146:SF109">
    <property type="entry name" value="HTH-TYPE TRANSCRIPTIONAL REGULATOR GALS"/>
    <property type="match status" value="1"/>
</dbReference>
<dbReference type="PROSITE" id="PS50932">
    <property type="entry name" value="HTH_LACI_2"/>
    <property type="match status" value="1"/>
</dbReference>
<keyword evidence="3" id="KW-0804">Transcription</keyword>
<proteinExistence type="predicted"/>
<dbReference type="Proteomes" id="UP000254978">
    <property type="component" value="Unassembled WGS sequence"/>
</dbReference>
<dbReference type="Gene3D" id="3.40.50.2300">
    <property type="match status" value="2"/>
</dbReference>
<dbReference type="Pfam" id="PF13377">
    <property type="entry name" value="Peripla_BP_3"/>
    <property type="match status" value="1"/>
</dbReference>
<dbReference type="InterPro" id="IPR028082">
    <property type="entry name" value="Peripla_BP_I"/>
</dbReference>
<feature type="domain" description="HTH lacI-type" evidence="4">
    <location>
        <begin position="3"/>
        <end position="57"/>
    </location>
</feature>
<evidence type="ECO:0000256" key="3">
    <source>
        <dbReference type="ARBA" id="ARBA00023163"/>
    </source>
</evidence>
<gene>
    <name evidence="6" type="primary">rbsR</name>
    <name evidence="6" type="ORF">NCTC10821_01704</name>
</gene>
<protein>
    <submittedName>
        <fullName evidence="6">LacI family regulatory protein</fullName>
        <ecNumber evidence="6">5.1.1.1</ecNumber>
    </submittedName>
</protein>
<evidence type="ECO:0000313" key="7">
    <source>
        <dbReference type="Proteomes" id="UP000254978"/>
    </source>
</evidence>
<reference evidence="6 7" key="1">
    <citation type="submission" date="2018-06" db="EMBL/GenBank/DDBJ databases">
        <authorList>
            <consortium name="Pathogen Informatics"/>
            <person name="Doyle S."/>
        </authorList>
    </citation>
    <scope>NUCLEOTIDE SEQUENCE [LARGE SCALE GENOMIC DNA]</scope>
    <source>
        <strain evidence="6 7">NCTC10821</strain>
    </source>
</reference>
<dbReference type="SMART" id="SM00354">
    <property type="entry name" value="HTH_LACI"/>
    <property type="match status" value="1"/>
</dbReference>
<dbReference type="GO" id="GO:0000976">
    <property type="term" value="F:transcription cis-regulatory region binding"/>
    <property type="evidence" value="ECO:0007669"/>
    <property type="project" value="TreeGrafter"/>
</dbReference>
<evidence type="ECO:0000259" key="4">
    <source>
        <dbReference type="PROSITE" id="PS50932"/>
    </source>
</evidence>
<dbReference type="AlphaFoldDB" id="A0A378TCK0"/>
<dbReference type="GO" id="GO:0008784">
    <property type="term" value="F:alanine racemase activity"/>
    <property type="evidence" value="ECO:0007669"/>
    <property type="project" value="UniProtKB-EC"/>
</dbReference>
<dbReference type="PROSITE" id="PS50943">
    <property type="entry name" value="HTH_CROC1"/>
    <property type="match status" value="1"/>
</dbReference>
<organism evidence="6 7">
    <name type="scientific">Mycolicibacterium tokaiense</name>
    <dbReference type="NCBI Taxonomy" id="39695"/>
    <lineage>
        <taxon>Bacteria</taxon>
        <taxon>Bacillati</taxon>
        <taxon>Actinomycetota</taxon>
        <taxon>Actinomycetes</taxon>
        <taxon>Mycobacteriales</taxon>
        <taxon>Mycobacteriaceae</taxon>
        <taxon>Mycolicibacterium</taxon>
    </lineage>
</organism>
<sequence length="350" mass="36820">MRPTIRQVAERAGVSTATVSRALSGARTVSPELARRIEDAVAELGYSSNGIASSLRRSRTDTVGMVVPDIANPFFTALVKNVDRVLAERGLQMLLCDAQSSPQVEADRLSSLINRRVDGIIISPTNEIDSGPAVRAASARVPVVQIDRRARDTDTDWVGIDDDFAQSLIVGHLCERGVRSAAFVSAQPTDSSTELRHAGLLKHAGAQGITVHPDAVLMGEYSTRWGQQAGARILASDTRPDAIVCGNDLIALGVLQACRDAGVAVPEQMVVTGFDDIPFAALSTPPLTTIAQPLADIAAEGVRLLAQAIDGTATTQTIRASLGSRLVVRQSTVICGVSPADTAGDTPQIT</sequence>
<dbReference type="EMBL" id="UGQT01000001">
    <property type="protein sequence ID" value="STZ58194.1"/>
    <property type="molecule type" value="Genomic_DNA"/>
</dbReference>
<dbReference type="SUPFAM" id="SSF47413">
    <property type="entry name" value="lambda repressor-like DNA-binding domains"/>
    <property type="match status" value="1"/>
</dbReference>
<dbReference type="CDD" id="cd06267">
    <property type="entry name" value="PBP1_LacI_sugar_binding-like"/>
    <property type="match status" value="1"/>
</dbReference>
<dbReference type="EC" id="5.1.1.1" evidence="6"/>
<dbReference type="InterPro" id="IPR001387">
    <property type="entry name" value="Cro/C1-type_HTH"/>
</dbReference>
<feature type="domain" description="HTH cro/C1-type" evidence="5">
    <location>
        <begin position="4"/>
        <end position="40"/>
    </location>
</feature>
<keyword evidence="6" id="KW-0413">Isomerase</keyword>
<accession>A0A378TCK0</accession>
<dbReference type="SUPFAM" id="SSF53822">
    <property type="entry name" value="Periplasmic binding protein-like I"/>
    <property type="match status" value="1"/>
</dbReference>
<dbReference type="Pfam" id="PF00356">
    <property type="entry name" value="LacI"/>
    <property type="match status" value="1"/>
</dbReference>
<dbReference type="OrthoDB" id="59108at2"/>